<feature type="domain" description="NAD-dependent epimerase/dehydratase" evidence="6">
    <location>
        <begin position="17"/>
        <end position="202"/>
    </location>
</feature>
<name>A0A4U8T6D2_9HELI</name>
<gene>
    <name evidence="7" type="ORF">LS71_008695</name>
</gene>
<evidence type="ECO:0000256" key="5">
    <source>
        <dbReference type="ARBA" id="ARBA00033067"/>
    </source>
</evidence>
<evidence type="ECO:0000313" key="7">
    <source>
        <dbReference type="EMBL" id="TLD95159.1"/>
    </source>
</evidence>
<sequence length="220" mass="24323">MQDRVHFTQEQPTRKRMLVTGASGFVGGALAKHLVDLGYEVIALGRRVELENEVAQILQDKKAEGADSVFCYKSVDLQDMSKLSQAVGTKPIECIFHLASIGKQSHNFKDYIDNNIVPMMNVITLSEQVGCKNIIFSSTFDALSLTDGGLYDERAPVAHDNYYGLSKYTCEQLLKLACDDIKDLFCAALRFPGLVGKGQNNGLAYTFSSILMQNRTLRGV</sequence>
<evidence type="ECO:0000256" key="2">
    <source>
        <dbReference type="ARBA" id="ARBA00007637"/>
    </source>
</evidence>
<dbReference type="Gene3D" id="3.40.50.720">
    <property type="entry name" value="NAD(P)-binding Rossmann-like Domain"/>
    <property type="match status" value="1"/>
</dbReference>
<dbReference type="AlphaFoldDB" id="A0A4U8T6D2"/>
<protein>
    <recommendedName>
        <fullName evidence="3">UDP-glucose 4-epimerase</fullName>
    </recommendedName>
    <alternativeName>
        <fullName evidence="5">Galactowaldenase</fullName>
    </alternativeName>
    <alternativeName>
        <fullName evidence="4">UDP-galactose 4-epimerase</fullName>
    </alternativeName>
</protein>
<dbReference type="PANTHER" id="PTHR43725">
    <property type="entry name" value="UDP-GLUCOSE 4-EPIMERASE"/>
    <property type="match status" value="1"/>
</dbReference>
<dbReference type="OrthoDB" id="9779041at2"/>
<evidence type="ECO:0000256" key="3">
    <source>
        <dbReference type="ARBA" id="ARBA00018569"/>
    </source>
</evidence>
<evidence type="ECO:0000313" key="8">
    <source>
        <dbReference type="Proteomes" id="UP000029733"/>
    </source>
</evidence>
<dbReference type="Pfam" id="PF01370">
    <property type="entry name" value="Epimerase"/>
    <property type="match status" value="1"/>
</dbReference>
<evidence type="ECO:0000256" key="4">
    <source>
        <dbReference type="ARBA" id="ARBA00031367"/>
    </source>
</evidence>
<accession>A0A4U8T6D2</accession>
<keyword evidence="8" id="KW-1185">Reference proteome</keyword>
<evidence type="ECO:0000259" key="6">
    <source>
        <dbReference type="Pfam" id="PF01370"/>
    </source>
</evidence>
<evidence type="ECO:0000256" key="1">
    <source>
        <dbReference type="ARBA" id="ARBA00004947"/>
    </source>
</evidence>
<dbReference type="InterPro" id="IPR036291">
    <property type="entry name" value="NAD(P)-bd_dom_sf"/>
</dbReference>
<comment type="pathway">
    <text evidence="1">Carbohydrate metabolism; galactose metabolism.</text>
</comment>
<dbReference type="Proteomes" id="UP000029733">
    <property type="component" value="Unassembled WGS sequence"/>
</dbReference>
<comment type="caution">
    <text evidence="7">The sequence shown here is derived from an EMBL/GenBank/DDBJ whole genome shotgun (WGS) entry which is preliminary data.</text>
</comment>
<reference evidence="7 8" key="1">
    <citation type="journal article" date="2014" name="Genome Announc.">
        <title>Draft genome sequences of eight enterohepatic helicobacter species isolated from both laboratory and wild rodents.</title>
        <authorList>
            <person name="Sheh A."/>
            <person name="Shen Z."/>
            <person name="Fox J.G."/>
        </authorList>
    </citation>
    <scope>NUCLEOTIDE SEQUENCE [LARGE SCALE GENOMIC DNA]</scope>
    <source>
        <strain evidence="7 8">MIT 09-6949</strain>
    </source>
</reference>
<dbReference type="InterPro" id="IPR001509">
    <property type="entry name" value="Epimerase_deHydtase"/>
</dbReference>
<dbReference type="SUPFAM" id="SSF51735">
    <property type="entry name" value="NAD(P)-binding Rossmann-fold domains"/>
    <property type="match status" value="1"/>
</dbReference>
<dbReference type="STRING" id="1677920.LS71_09270"/>
<proteinExistence type="inferred from homology"/>
<dbReference type="RefSeq" id="WP_034357075.1">
    <property type="nucleotide sequence ID" value="NZ_JRPR02000011.1"/>
</dbReference>
<organism evidence="7 8">
    <name type="scientific">Helicobacter jaachi</name>
    <dbReference type="NCBI Taxonomy" id="1677920"/>
    <lineage>
        <taxon>Bacteria</taxon>
        <taxon>Pseudomonadati</taxon>
        <taxon>Campylobacterota</taxon>
        <taxon>Epsilonproteobacteria</taxon>
        <taxon>Campylobacterales</taxon>
        <taxon>Helicobacteraceae</taxon>
        <taxon>Helicobacter</taxon>
    </lineage>
</organism>
<comment type="similarity">
    <text evidence="2">Belongs to the NAD(P)-dependent epimerase/dehydratase family.</text>
</comment>
<dbReference type="EMBL" id="JRPR02000011">
    <property type="protein sequence ID" value="TLD95159.1"/>
    <property type="molecule type" value="Genomic_DNA"/>
</dbReference>